<evidence type="ECO:0000313" key="2">
    <source>
        <dbReference type="EMBL" id="KAH9298239.1"/>
    </source>
</evidence>
<feature type="non-terminal residue" evidence="2">
    <location>
        <position position="116"/>
    </location>
</feature>
<comment type="caution">
    <text evidence="2">The sequence shown here is derived from an EMBL/GenBank/DDBJ whole genome shotgun (WGS) entry which is preliminary data.</text>
</comment>
<feature type="region of interest" description="Disordered" evidence="1">
    <location>
        <begin position="84"/>
        <end position="116"/>
    </location>
</feature>
<feature type="non-terminal residue" evidence="2">
    <location>
        <position position="1"/>
    </location>
</feature>
<protein>
    <submittedName>
        <fullName evidence="2">Uncharacterized protein</fullName>
    </submittedName>
</protein>
<feature type="compositionally biased region" description="Acidic residues" evidence="1">
    <location>
        <begin position="97"/>
        <end position="110"/>
    </location>
</feature>
<reference evidence="2 3" key="1">
    <citation type="journal article" date="2021" name="Nat. Plants">
        <title>The Taxus genome provides insights into paclitaxel biosynthesis.</title>
        <authorList>
            <person name="Xiong X."/>
            <person name="Gou J."/>
            <person name="Liao Q."/>
            <person name="Li Y."/>
            <person name="Zhou Q."/>
            <person name="Bi G."/>
            <person name="Li C."/>
            <person name="Du R."/>
            <person name="Wang X."/>
            <person name="Sun T."/>
            <person name="Guo L."/>
            <person name="Liang H."/>
            <person name="Lu P."/>
            <person name="Wu Y."/>
            <person name="Zhang Z."/>
            <person name="Ro D.K."/>
            <person name="Shang Y."/>
            <person name="Huang S."/>
            <person name="Yan J."/>
        </authorList>
    </citation>
    <scope>NUCLEOTIDE SEQUENCE [LARGE SCALE GENOMIC DNA]</scope>
    <source>
        <strain evidence="2">Ta-2019</strain>
    </source>
</reference>
<dbReference type="EMBL" id="JAHRHJ020000010">
    <property type="protein sequence ID" value="KAH9298239.1"/>
    <property type="molecule type" value="Genomic_DNA"/>
</dbReference>
<feature type="compositionally biased region" description="Basic and acidic residues" evidence="1">
    <location>
        <begin position="87"/>
        <end position="96"/>
    </location>
</feature>
<gene>
    <name evidence="2" type="ORF">KI387_029921</name>
</gene>
<accession>A0AA38FA44</accession>
<name>A0AA38FA44_TAXCH</name>
<dbReference type="AlphaFoldDB" id="A0AA38FA44"/>
<organism evidence="2 3">
    <name type="scientific">Taxus chinensis</name>
    <name type="common">Chinese yew</name>
    <name type="synonym">Taxus wallichiana var. chinensis</name>
    <dbReference type="NCBI Taxonomy" id="29808"/>
    <lineage>
        <taxon>Eukaryota</taxon>
        <taxon>Viridiplantae</taxon>
        <taxon>Streptophyta</taxon>
        <taxon>Embryophyta</taxon>
        <taxon>Tracheophyta</taxon>
        <taxon>Spermatophyta</taxon>
        <taxon>Pinopsida</taxon>
        <taxon>Pinidae</taxon>
        <taxon>Conifers II</taxon>
        <taxon>Cupressales</taxon>
        <taxon>Taxaceae</taxon>
        <taxon>Taxus</taxon>
    </lineage>
</organism>
<sequence length="116" mass="12912">RFQPLDYKNTTFRCRICKSPGQLHASCPFNRNTKNSKKGALGWGTTSPYLVSAMTFKEDSEKENNENGVEKSAVDVSNNKVVLGGTKCEHSPRNSDSEPDFLPDSTEAEEEKNLIL</sequence>
<keyword evidence="3" id="KW-1185">Reference proteome</keyword>
<proteinExistence type="predicted"/>
<dbReference type="Proteomes" id="UP000824469">
    <property type="component" value="Unassembled WGS sequence"/>
</dbReference>
<evidence type="ECO:0000313" key="3">
    <source>
        <dbReference type="Proteomes" id="UP000824469"/>
    </source>
</evidence>
<evidence type="ECO:0000256" key="1">
    <source>
        <dbReference type="SAM" id="MobiDB-lite"/>
    </source>
</evidence>